<dbReference type="Proteomes" id="UP001054857">
    <property type="component" value="Unassembled WGS sequence"/>
</dbReference>
<keyword evidence="3" id="KW-1185">Reference proteome</keyword>
<sequence>SKSKYAAPMRAAKALLLLLAMLVAMATTLARPHHWTPDTYPNPHKTPGACQRQNQTGWVCDPDKVLSFESANAVDALLRRVATGAKPFTQAACGSSGLEGFPLAVALMHRMYTTPD</sequence>
<organism evidence="2 3">
    <name type="scientific">Astrephomene gubernaculifera</name>
    <dbReference type="NCBI Taxonomy" id="47775"/>
    <lineage>
        <taxon>Eukaryota</taxon>
        <taxon>Viridiplantae</taxon>
        <taxon>Chlorophyta</taxon>
        <taxon>core chlorophytes</taxon>
        <taxon>Chlorophyceae</taxon>
        <taxon>CS clade</taxon>
        <taxon>Chlamydomonadales</taxon>
        <taxon>Astrephomenaceae</taxon>
        <taxon>Astrephomene</taxon>
    </lineage>
</organism>
<dbReference type="EMBL" id="BMAR01000020">
    <property type="protein sequence ID" value="GFR47860.1"/>
    <property type="molecule type" value="Genomic_DNA"/>
</dbReference>
<evidence type="ECO:0000313" key="3">
    <source>
        <dbReference type="Proteomes" id="UP001054857"/>
    </source>
</evidence>
<evidence type="ECO:0000313" key="2">
    <source>
        <dbReference type="EMBL" id="GFR47860.1"/>
    </source>
</evidence>
<comment type="caution">
    <text evidence="2">The sequence shown here is derived from an EMBL/GenBank/DDBJ whole genome shotgun (WGS) entry which is preliminary data.</text>
</comment>
<feature type="chain" id="PRO_5042170692" evidence="1">
    <location>
        <begin position="31"/>
        <end position="116"/>
    </location>
</feature>
<dbReference type="Pfam" id="PF17175">
    <property type="entry name" value="MOLO1"/>
    <property type="match status" value="1"/>
</dbReference>
<name>A0AAD3DTM2_9CHLO</name>
<reference evidence="2 3" key="1">
    <citation type="journal article" date="2021" name="Sci. Rep.">
        <title>Genome sequencing of the multicellular alga Astrephomene provides insights into convergent evolution of germ-soma differentiation.</title>
        <authorList>
            <person name="Yamashita S."/>
            <person name="Yamamoto K."/>
            <person name="Matsuzaki R."/>
            <person name="Suzuki S."/>
            <person name="Yamaguchi H."/>
            <person name="Hirooka S."/>
            <person name="Minakuchi Y."/>
            <person name="Miyagishima S."/>
            <person name="Kawachi M."/>
            <person name="Toyoda A."/>
            <person name="Nozaki H."/>
        </authorList>
    </citation>
    <scope>NUCLEOTIDE SEQUENCE [LARGE SCALE GENOMIC DNA]</scope>
    <source>
        <strain evidence="2 3">NIES-4017</strain>
    </source>
</reference>
<keyword evidence="1" id="KW-0732">Signal</keyword>
<feature type="non-terminal residue" evidence="2">
    <location>
        <position position="116"/>
    </location>
</feature>
<dbReference type="PANTHER" id="PTHR33748">
    <property type="entry name" value="PROTEIN CBG04600"/>
    <property type="match status" value="1"/>
</dbReference>
<dbReference type="GO" id="GO:0005892">
    <property type="term" value="C:acetylcholine-gated channel complex"/>
    <property type="evidence" value="ECO:0007669"/>
    <property type="project" value="InterPro"/>
</dbReference>
<evidence type="ECO:0000256" key="1">
    <source>
        <dbReference type="SAM" id="SignalP"/>
    </source>
</evidence>
<dbReference type="PANTHER" id="PTHR33748:SF5">
    <property type="entry name" value="GROUND-LIKE DOMAIN-CONTAINING PROTEIN"/>
    <property type="match status" value="1"/>
</dbReference>
<feature type="signal peptide" evidence="1">
    <location>
        <begin position="1"/>
        <end position="30"/>
    </location>
</feature>
<dbReference type="AlphaFoldDB" id="A0AAD3DTM2"/>
<feature type="non-terminal residue" evidence="2">
    <location>
        <position position="1"/>
    </location>
</feature>
<gene>
    <name evidence="2" type="ORF">Agub_g9669</name>
</gene>
<protein>
    <submittedName>
        <fullName evidence="2">Uncharacterized protein</fullName>
    </submittedName>
</protein>
<dbReference type="InterPro" id="IPR033438">
    <property type="entry name" value="MOLO1"/>
</dbReference>
<proteinExistence type="predicted"/>
<accession>A0AAD3DTM2</accession>